<dbReference type="Pfam" id="PF07591">
    <property type="entry name" value="PT-HINT"/>
    <property type="match status" value="1"/>
</dbReference>
<keyword evidence="2" id="KW-0808">Transferase</keyword>
<gene>
    <name evidence="2" type="ORF">RBI_I00934</name>
</gene>
<protein>
    <recommendedName>
        <fullName evidence="1">Bacterial EndoU nuclease domain-containing protein</fullName>
    </recommendedName>
</protein>
<dbReference type="Proteomes" id="UP000027600">
    <property type="component" value="Chromosome I"/>
</dbReference>
<dbReference type="GO" id="GO:0016779">
    <property type="term" value="F:nucleotidyltransferase activity"/>
    <property type="evidence" value="ECO:0007669"/>
    <property type="project" value="UniProtKB-KW"/>
</dbReference>
<keyword evidence="3" id="KW-1185">Reference proteome</keyword>
<dbReference type="PROSITE" id="PS50817">
    <property type="entry name" value="INTEIN_N_TER"/>
    <property type="match status" value="1"/>
</dbReference>
<dbReference type="InterPro" id="IPR030934">
    <property type="entry name" value="Intein_C"/>
</dbReference>
<sequence>MNGEEIITTVDHPFYVKNQGFIKAGELIVGDELLDVNGNVLLVENFAVELTDEPTTVYNFQVEDFHTYYVGKNGILVHNADYSTVVTPDMENKILEGERVGSSNRIKGGHSPKINDANPKYSVEVQQTFPDGTKKIKFITEFPDGNVSKIKTSTIFPDNWSDAKIIDSIKQVGDGVPIGKRIADNSYLYRDIIDGVQIEVIKQGNNVIAGYPTGGGTTGLPTGFTSK</sequence>
<dbReference type="Gene3D" id="2.170.16.10">
    <property type="entry name" value="Hedgehog/Intein (Hint) domain"/>
    <property type="match status" value="1"/>
</dbReference>
<accession>A0ABM9QFI8</accession>
<evidence type="ECO:0000313" key="2">
    <source>
        <dbReference type="EMBL" id="CCO04649.1"/>
    </source>
</evidence>
<dbReference type="InterPro" id="IPR036844">
    <property type="entry name" value="Hint_dom_sf"/>
</dbReference>
<name>A0ABM9QFI8_9FIRM</name>
<dbReference type="InterPro" id="IPR029501">
    <property type="entry name" value="EndoU_bac"/>
</dbReference>
<reference evidence="2 3" key="1">
    <citation type="journal article" date="2014" name="Int. J. Syst. Evol. Microbiol.">
        <title>Complete genome of a new Firmicutes species belonging to the dominant human colonic microbiota ('Ruminococcus bicirculans') reveals two chromosomes and a selective capacity to utilize plant glucans.</title>
        <authorList>
            <consortium name="NISC Comparative Sequencing Program"/>
            <person name="Wegmann U."/>
            <person name="Louis P."/>
            <person name="Goesmann A."/>
            <person name="Henrissat B."/>
            <person name="Duncan S.H."/>
            <person name="Flint H.J."/>
        </authorList>
    </citation>
    <scope>NUCLEOTIDE SEQUENCE [LARGE SCALE GENOMIC DNA]</scope>
    <source>
        <strain evidence="2 3">80/3</strain>
    </source>
</reference>
<dbReference type="Pfam" id="PF14436">
    <property type="entry name" value="EndoU_bacteria"/>
    <property type="match status" value="1"/>
</dbReference>
<proteinExistence type="predicted"/>
<evidence type="ECO:0000259" key="1">
    <source>
        <dbReference type="Pfam" id="PF14436"/>
    </source>
</evidence>
<dbReference type="PROSITE" id="PS50818">
    <property type="entry name" value="INTEIN_C_TER"/>
    <property type="match status" value="1"/>
</dbReference>
<dbReference type="CDD" id="cd00081">
    <property type="entry name" value="Hint"/>
    <property type="match status" value="1"/>
</dbReference>
<evidence type="ECO:0000313" key="3">
    <source>
        <dbReference type="Proteomes" id="UP000027600"/>
    </source>
</evidence>
<organism evidence="2 3">
    <name type="scientific">Ruminococcus bicirculans</name>
    <name type="common">ex Wegman et al. 2014</name>
    <dbReference type="NCBI Taxonomy" id="1160721"/>
    <lineage>
        <taxon>Bacteria</taxon>
        <taxon>Bacillati</taxon>
        <taxon>Bacillota</taxon>
        <taxon>Clostridia</taxon>
        <taxon>Eubacteriales</taxon>
        <taxon>Oscillospiraceae</taxon>
        <taxon>Ruminococcus</taxon>
    </lineage>
</organism>
<keyword evidence="2" id="KW-0548">Nucleotidyltransferase</keyword>
<dbReference type="NCBIfam" id="TIGR01443">
    <property type="entry name" value="intein_Cterm"/>
    <property type="match status" value="1"/>
</dbReference>
<dbReference type="InterPro" id="IPR006141">
    <property type="entry name" value="Intein_N"/>
</dbReference>
<dbReference type="EMBL" id="HF545616">
    <property type="protein sequence ID" value="CCO04649.1"/>
    <property type="molecule type" value="Genomic_DNA"/>
</dbReference>
<dbReference type="SUPFAM" id="SSF51294">
    <property type="entry name" value="Hedgehog/intein (Hint) domain"/>
    <property type="match status" value="1"/>
</dbReference>
<feature type="domain" description="Bacterial EndoU nuclease" evidence="1">
    <location>
        <begin position="90"/>
        <end position="213"/>
    </location>
</feature>